<dbReference type="SUPFAM" id="SSF159888">
    <property type="entry name" value="YdhG-like"/>
    <property type="match status" value="1"/>
</dbReference>
<evidence type="ECO:0000259" key="1">
    <source>
        <dbReference type="Pfam" id="PF08818"/>
    </source>
</evidence>
<dbReference type="EMBL" id="CZQD01000032">
    <property type="protein sequence ID" value="CUS56784.1"/>
    <property type="molecule type" value="Genomic_DNA"/>
</dbReference>
<sequence length="144" mass="16523">MAKSDNKTKPTPVSPTEFVAAVEHPTRRADGEKLLGWFEEVTGYTPRMWGPSLVGYGRYHYKYDSGREGDMLITGFSPRKANLVLYIMPGYRDMSDKLARLGKHKVGKSCLYINKLADIDMEVLREIVEDGFSYMKENYDTWPE</sequence>
<dbReference type="Pfam" id="PF08818">
    <property type="entry name" value="DUF1801"/>
    <property type="match status" value="1"/>
</dbReference>
<gene>
    <name evidence="2" type="ORF">MGWOODY_Hyp2185</name>
</gene>
<reference evidence="2" key="1">
    <citation type="submission" date="2015-10" db="EMBL/GenBank/DDBJ databases">
        <authorList>
            <person name="Gilbert D.G."/>
        </authorList>
    </citation>
    <scope>NUCLEOTIDE SEQUENCE</scope>
</reference>
<protein>
    <recommendedName>
        <fullName evidence="1">YdhG-like domain-containing protein</fullName>
    </recommendedName>
</protein>
<organism evidence="2">
    <name type="scientific">hydrothermal vent metagenome</name>
    <dbReference type="NCBI Taxonomy" id="652676"/>
    <lineage>
        <taxon>unclassified sequences</taxon>
        <taxon>metagenomes</taxon>
        <taxon>ecological metagenomes</taxon>
    </lineage>
</organism>
<evidence type="ECO:0000313" key="2">
    <source>
        <dbReference type="EMBL" id="CUS56784.1"/>
    </source>
</evidence>
<dbReference type="InterPro" id="IPR014922">
    <property type="entry name" value="YdhG-like"/>
</dbReference>
<name>A0A160U223_9ZZZZ</name>
<proteinExistence type="predicted"/>
<feature type="domain" description="YdhG-like" evidence="1">
    <location>
        <begin position="27"/>
        <end position="129"/>
    </location>
</feature>
<dbReference type="AlphaFoldDB" id="A0A160U223"/>
<accession>A0A160U223</accession>